<dbReference type="EMBL" id="CAUJNA010003705">
    <property type="protein sequence ID" value="CAJ1408134.1"/>
    <property type="molecule type" value="Genomic_DNA"/>
</dbReference>
<organism evidence="2 3">
    <name type="scientific">Effrenium voratum</name>
    <dbReference type="NCBI Taxonomy" id="2562239"/>
    <lineage>
        <taxon>Eukaryota</taxon>
        <taxon>Sar</taxon>
        <taxon>Alveolata</taxon>
        <taxon>Dinophyceae</taxon>
        <taxon>Suessiales</taxon>
        <taxon>Symbiodiniaceae</taxon>
        <taxon>Effrenium</taxon>
    </lineage>
</organism>
<comment type="caution">
    <text evidence="2">The sequence shown here is derived from an EMBL/GenBank/DDBJ whole genome shotgun (WGS) entry which is preliminary data.</text>
</comment>
<gene>
    <name evidence="2" type="ORF">EVOR1521_LOCUS29646</name>
</gene>
<keyword evidence="3" id="KW-1185">Reference proteome</keyword>
<reference evidence="2" key="1">
    <citation type="submission" date="2023-08" db="EMBL/GenBank/DDBJ databases">
        <authorList>
            <person name="Chen Y."/>
            <person name="Shah S."/>
            <person name="Dougan E. K."/>
            <person name="Thang M."/>
            <person name="Chan C."/>
        </authorList>
    </citation>
    <scope>NUCLEOTIDE SEQUENCE</scope>
</reference>
<evidence type="ECO:0000256" key="1">
    <source>
        <dbReference type="SAM" id="MobiDB-lite"/>
    </source>
</evidence>
<evidence type="ECO:0000313" key="3">
    <source>
        <dbReference type="Proteomes" id="UP001178507"/>
    </source>
</evidence>
<sequence>MALPTGAAKNKQHHFLLGLTDIVLEARNRARTLAAAQDHEEVEEPVSGLRRRRSIAASGWETPSHDEGQSDMQDESASVEESSDVIALWSAATDALAISRAALQSQSLQLAVLAWRSAVNDAKASMKLEAFRQVLRSAATMAELGSVLSGWRQHVQITRQTERHLAKRQALAHTFLLSTVLHAWASTPSISARPAPIQRAPSSARPLISPFVFRGLLLRNCWSAWCQGHLAGPKVAECMDRKSKRRSVQRVLHAWRLFCCADTARKARAYTKTASTAFTGWRLACLASRLGRSMRSATADARQLHAGEQVLSVVWRHWSTSAKVSRAPANPGDEKEADAALLLASVFSEGWKLACCASRFLQKLNEATADARQLRAGEQVLATSAKVSRAPANPGDEKAEADAALLLASVFSEGWKLACCASRFLQKLNEATADARQLHAGEQVLSVVWRHWSTSAKVSRAPANPGDEKEADAALLLASVFSGWKLACCASRFLQKLNEATADARQLHAGEQVLSVVWRHWSTSAKVSRAPANPADKKALETPVISAVALLAAWRLCSISATKHRELVAASLAVQLNKNRLTQAMAAWQTWRTTCKFKGLRNQAVGRLGFRGPVRGTSTVRVFEKVAAALDQSQTREQVLRLVWGNWLQLCRQNRQRMQAMRGCQSIAALVDRVDHGFLRLVWCMWAGYLDLAARLARSGSKVTSLLNSFRRSQTLLHTLLNWRAVASVAKVKAAAQSLQFGRLGAGERWIHALERADVCQLLLAWRSVHAQHLLYERLQKLFGIKQRQAADRSRRRAERSFRAASTTVLRSRRDTRYFQMFWAWREAAREGRVEEQLESLKAQMVQAAISCRTSIFEAALLAMARSNVASEGLLLRLSWCSWHRGLAGMRLHRSEILFRCLSTTLGMYSCRASVCAILTAWRLHCCNLAQPVRASRGEAKAYFLLWKASVHGALSRESEDNRLPLWYFLAAWKLGTRSQAVQRQLQDGISLAAACTSAALQQGYIVLLQRVWDAWIVQAVPPLLVPAPACAPLTILRRAWFREDVKQLQAALLAWQMVVMAESLPAESVPPIACAPLPILRRAWFREDLQRLHAVLLAWRTVVMALPAESVPAVACAPLTILSTAWFREDLQRLHAALLAWRMVVMAEALPAESVPATACAPLAILRRAWFREDLQLVRSALCGWRNAVLACAYSSDLRLLEQRLASAASHVHRLASCQQAEQREAYLRQVMLSWRVAALQRVQEHLLQVVDSWSEHSASEQSSPRRMRAILRQVFTAWRRSAAKVSPVINLSLEDERCFMLRELTRLQSESKHRTVDMLEVMALSQQATLTEAQRSEKGVSSSGSV</sequence>
<dbReference type="Proteomes" id="UP001178507">
    <property type="component" value="Unassembled WGS sequence"/>
</dbReference>
<feature type="region of interest" description="Disordered" evidence="1">
    <location>
        <begin position="58"/>
        <end position="77"/>
    </location>
</feature>
<evidence type="ECO:0000313" key="2">
    <source>
        <dbReference type="EMBL" id="CAJ1408134.1"/>
    </source>
</evidence>
<protein>
    <submittedName>
        <fullName evidence="2">Uncharacterized protein</fullName>
    </submittedName>
</protein>
<accession>A0AA36JM26</accession>
<name>A0AA36JM26_9DINO</name>
<proteinExistence type="predicted"/>